<name>L7F019_STRT8</name>
<dbReference type="AlphaFoldDB" id="L7F019"/>
<organism evidence="2 3">
    <name type="scientific">Streptomyces turgidiscabies (strain Car8)</name>
    <dbReference type="NCBI Taxonomy" id="698760"/>
    <lineage>
        <taxon>Bacteria</taxon>
        <taxon>Bacillati</taxon>
        <taxon>Actinomycetota</taxon>
        <taxon>Actinomycetes</taxon>
        <taxon>Kitasatosporales</taxon>
        <taxon>Streptomycetaceae</taxon>
        <taxon>Streptomyces</taxon>
    </lineage>
</organism>
<evidence type="ECO:0000313" key="3">
    <source>
        <dbReference type="Proteomes" id="UP000010931"/>
    </source>
</evidence>
<keyword evidence="1" id="KW-0472">Membrane</keyword>
<evidence type="ECO:0000256" key="1">
    <source>
        <dbReference type="SAM" id="Phobius"/>
    </source>
</evidence>
<keyword evidence="3" id="KW-1185">Reference proteome</keyword>
<keyword evidence="1" id="KW-0812">Transmembrane</keyword>
<feature type="transmembrane region" description="Helical" evidence="1">
    <location>
        <begin position="32"/>
        <end position="55"/>
    </location>
</feature>
<protein>
    <submittedName>
        <fullName evidence="2">Uncharacterized protein</fullName>
    </submittedName>
</protein>
<comment type="caution">
    <text evidence="2">The sequence shown here is derived from an EMBL/GenBank/DDBJ whole genome shotgun (WGS) entry which is preliminary data.</text>
</comment>
<gene>
    <name evidence="2" type="ORF">STRTUCAR8_09203</name>
</gene>
<dbReference type="GeneID" id="97398769"/>
<dbReference type="RefSeq" id="WP_006380353.1">
    <property type="nucleotide sequence ID" value="NZ_AEJB01000441.1"/>
</dbReference>
<dbReference type="EMBL" id="AEJB01000441">
    <property type="protein sequence ID" value="ELP64592.1"/>
    <property type="molecule type" value="Genomic_DNA"/>
</dbReference>
<keyword evidence="1" id="KW-1133">Transmembrane helix</keyword>
<dbReference type="PATRIC" id="fig|698760.3.peg.6538"/>
<evidence type="ECO:0000313" key="2">
    <source>
        <dbReference type="EMBL" id="ELP64592.1"/>
    </source>
</evidence>
<accession>L7F019</accession>
<reference evidence="2 3" key="1">
    <citation type="journal article" date="2011" name="Plasmid">
        <title>Streptomyces turgidiscabies Car8 contains a modular pathogenicity island that shares virulence genes with other actinobacterial plant pathogens.</title>
        <authorList>
            <person name="Huguet-Tapia J.C."/>
            <person name="Badger J.H."/>
            <person name="Loria R."/>
            <person name="Pettis G.S."/>
        </authorList>
    </citation>
    <scope>NUCLEOTIDE SEQUENCE [LARGE SCALE GENOMIC DNA]</scope>
    <source>
        <strain evidence="2 3">Car8</strain>
    </source>
</reference>
<proteinExistence type="predicted"/>
<feature type="transmembrane region" description="Helical" evidence="1">
    <location>
        <begin position="7"/>
        <end position="26"/>
    </location>
</feature>
<sequence>MSKRVSIPVPTVGTGSAIAVGALVATDSVQTAGQITGLVIVAVAVLVRDVCVVYFEYKGNQPDKAAGAPA</sequence>
<dbReference type="Proteomes" id="UP000010931">
    <property type="component" value="Unassembled WGS sequence"/>
</dbReference>